<protein>
    <recommendedName>
        <fullName evidence="6">PAT complex subunit CCDC47</fullName>
    </recommendedName>
    <alternativeName>
        <fullName evidence="7">Coiled-coil domain-containing protein 47</fullName>
    </alternativeName>
</protein>
<sequence length="439" mass="50605">MKVVWLLVFVFCYVGADDPVNDFSEFDNVEGVDVLKETEVKGEFGTQPPSQQQEVFEEEEFIVAEEDEFEVPNQVSREDGQPVQPEIKISPLTFADIPSHFRSNWSSYQVEAVALVIVVIYSVNFLLGKAKNQSLANKWYSNSAVVLREQFALVGDDGTSQEPQGGNLIKDTEYNYSIWCSGRVGVKGMLSQLKLVKRQDLVGLALNTFNPKSDRVVHRIDLDPQEMDTLVFAVGLRKSVVKLAKEYPDLTTFASEKKSQVPLPNNFAVFAEISETILTVIDNTFQQFLKRYENFVDYFHFSDQYVGPKSQDDSLSRFHDNSPTLVFSYIVDDNTDEDTNRILLQFTFVMVDKIRKLKLSREGKAKADKNRKAVEEAYLKNTHHQRQEAAQARREERSRERKQKLLEEEDPEKQRKLQKLEDKKSNKFKMPKMKQLRVK</sequence>
<evidence type="ECO:0000256" key="8">
    <source>
        <dbReference type="SAM" id="MobiDB-lite"/>
    </source>
</evidence>
<dbReference type="Proteomes" id="UP000783686">
    <property type="component" value="Unassembled WGS sequence"/>
</dbReference>
<feature type="compositionally biased region" description="Basic and acidic residues" evidence="8">
    <location>
        <begin position="385"/>
        <end position="425"/>
    </location>
</feature>
<feature type="compositionally biased region" description="Basic residues" evidence="8">
    <location>
        <begin position="426"/>
        <end position="439"/>
    </location>
</feature>
<dbReference type="Proteomes" id="UP000614601">
    <property type="component" value="Unassembled WGS sequence"/>
</dbReference>
<feature type="chain" id="PRO_5036221016" description="PAT complex subunit CCDC47" evidence="9">
    <location>
        <begin position="17"/>
        <end position="439"/>
    </location>
</feature>
<dbReference type="OrthoDB" id="10039147at2759"/>
<evidence type="ECO:0000313" key="11">
    <source>
        <dbReference type="Proteomes" id="UP000614601"/>
    </source>
</evidence>
<dbReference type="PANTHER" id="PTHR12883">
    <property type="entry name" value="ADIPOCYTE-SPECIFIC PROTEIN 4-RELATED"/>
    <property type="match status" value="1"/>
</dbReference>
<dbReference type="AlphaFoldDB" id="A0A811KGY9"/>
<evidence type="ECO:0000313" key="10">
    <source>
        <dbReference type="EMBL" id="CAD5215550.1"/>
    </source>
</evidence>
<comment type="subcellular location">
    <subcellularLocation>
        <location evidence="4">Rough endoplasmic reticulum membrane</location>
        <topology evidence="4">Single-pass type I membrane protein</topology>
    </subcellularLocation>
</comment>
<comment type="similarity">
    <text evidence="5">Belongs to the CCDC47 family.</text>
</comment>
<dbReference type="GO" id="GO:0005509">
    <property type="term" value="F:calcium ion binding"/>
    <property type="evidence" value="ECO:0007669"/>
    <property type="project" value="InterPro"/>
</dbReference>
<proteinExistence type="inferred from homology"/>
<evidence type="ECO:0000256" key="6">
    <source>
        <dbReference type="ARBA" id="ARBA00034875"/>
    </source>
</evidence>
<comment type="caution">
    <text evidence="10">The sequence shown here is derived from an EMBL/GenBank/DDBJ whole genome shotgun (WGS) entry which is preliminary data.</text>
</comment>
<keyword evidence="3" id="KW-0472">Membrane</keyword>
<evidence type="ECO:0000256" key="1">
    <source>
        <dbReference type="ARBA" id="ARBA00022692"/>
    </source>
</evidence>
<feature type="signal peptide" evidence="9">
    <location>
        <begin position="1"/>
        <end position="16"/>
    </location>
</feature>
<evidence type="ECO:0000256" key="3">
    <source>
        <dbReference type="ARBA" id="ARBA00023136"/>
    </source>
</evidence>
<reference evidence="10" key="1">
    <citation type="submission" date="2020-09" db="EMBL/GenBank/DDBJ databases">
        <authorList>
            <person name="Kikuchi T."/>
        </authorList>
    </citation>
    <scope>NUCLEOTIDE SEQUENCE</scope>
    <source>
        <strain evidence="10">SH1</strain>
    </source>
</reference>
<dbReference type="EMBL" id="CAJFCW020000003">
    <property type="protein sequence ID" value="CAG9104302.1"/>
    <property type="molecule type" value="Genomic_DNA"/>
</dbReference>
<gene>
    <name evidence="10" type="ORF">BOKJ2_LOCUS6149</name>
</gene>
<dbReference type="GO" id="GO:0032469">
    <property type="term" value="P:endoplasmic reticulum calcium ion homeostasis"/>
    <property type="evidence" value="ECO:0007669"/>
    <property type="project" value="InterPro"/>
</dbReference>
<accession>A0A811KGY9</accession>
<keyword evidence="2" id="KW-1133">Transmembrane helix</keyword>
<evidence type="ECO:0000256" key="5">
    <source>
        <dbReference type="ARBA" id="ARBA00034746"/>
    </source>
</evidence>
<evidence type="ECO:0000256" key="4">
    <source>
        <dbReference type="ARBA" id="ARBA00034697"/>
    </source>
</evidence>
<feature type="region of interest" description="Disordered" evidence="8">
    <location>
        <begin position="377"/>
        <end position="439"/>
    </location>
</feature>
<evidence type="ECO:0000256" key="7">
    <source>
        <dbReference type="ARBA" id="ARBA00034902"/>
    </source>
</evidence>
<dbReference type="PANTHER" id="PTHR12883:SF0">
    <property type="entry name" value="PAT COMPLEX SUBUNIT CCDC47"/>
    <property type="match status" value="1"/>
</dbReference>
<dbReference type="GO" id="GO:0030867">
    <property type="term" value="C:rough endoplasmic reticulum membrane"/>
    <property type="evidence" value="ECO:0007669"/>
    <property type="project" value="UniProtKB-SubCell"/>
</dbReference>
<dbReference type="EMBL" id="CAJFDH010000003">
    <property type="protein sequence ID" value="CAD5215550.1"/>
    <property type="molecule type" value="Genomic_DNA"/>
</dbReference>
<evidence type="ECO:0000256" key="9">
    <source>
        <dbReference type="SAM" id="SignalP"/>
    </source>
</evidence>
<keyword evidence="9" id="KW-0732">Signal</keyword>
<dbReference type="InterPro" id="IPR012879">
    <property type="entry name" value="CCDC47"/>
</dbReference>
<keyword evidence="1" id="KW-0812">Transmembrane</keyword>
<name>A0A811KGY9_9BILA</name>
<organism evidence="10 11">
    <name type="scientific">Bursaphelenchus okinawaensis</name>
    <dbReference type="NCBI Taxonomy" id="465554"/>
    <lineage>
        <taxon>Eukaryota</taxon>
        <taxon>Metazoa</taxon>
        <taxon>Ecdysozoa</taxon>
        <taxon>Nematoda</taxon>
        <taxon>Chromadorea</taxon>
        <taxon>Rhabditida</taxon>
        <taxon>Tylenchina</taxon>
        <taxon>Tylenchomorpha</taxon>
        <taxon>Aphelenchoidea</taxon>
        <taxon>Aphelenchoididae</taxon>
        <taxon>Bursaphelenchus</taxon>
    </lineage>
</organism>
<dbReference type="Pfam" id="PF07946">
    <property type="entry name" value="CCDC47"/>
    <property type="match status" value="1"/>
</dbReference>
<keyword evidence="11" id="KW-1185">Reference proteome</keyword>
<evidence type="ECO:0000256" key="2">
    <source>
        <dbReference type="ARBA" id="ARBA00022989"/>
    </source>
</evidence>